<comment type="catalytic activity">
    <reaction evidence="6 7">
        <text>[phosphate](n) + ATP = [phosphate](n+1) + ADP</text>
        <dbReference type="Rhea" id="RHEA:19573"/>
        <dbReference type="Rhea" id="RHEA-COMP:9859"/>
        <dbReference type="Rhea" id="RHEA-COMP:14280"/>
        <dbReference type="ChEBI" id="CHEBI:16838"/>
        <dbReference type="ChEBI" id="CHEBI:30616"/>
        <dbReference type="ChEBI" id="CHEBI:456216"/>
        <dbReference type="EC" id="2.7.4.1"/>
    </reaction>
</comment>
<dbReference type="GO" id="GO:0009358">
    <property type="term" value="C:polyphosphate kinase complex"/>
    <property type="evidence" value="ECO:0007669"/>
    <property type="project" value="InterPro"/>
</dbReference>
<keyword evidence="4 6" id="KW-0418">Kinase</keyword>
<sequence length="714" mass="83499">MSDYKYINREISWLKFNARVLQEARDKSVPLLERLRFLGIYSNNLDEFYKVRYATVVRALEIDQKIYSNIIKGQSLKTLLNDIKESVSLQQQTYDDTYDEIIQALEKENIFFIDDTEVSGKYADYIRNYYQDKLSHTIAVYLVPPDTTKIPELREGANYLAVKMVKNPEVKSETRRLRQNSKAWEGISPENEAQPAYTYAIVEVPTHLFSRFVVLPKMDENRHYIMMLEDVIRYNLNEIFNIFDYDHIEAHSFKSSKDAEMDLDQDVQKSFMDRISRSVKRRRRGEPVRLVYDRDMAPDTLEYLKKILHIDSYDTISPGSKYHNKRDFIKFPNLGRTDLEFKKIKPLVPPALQNVKSYIRAIEQQDHMLYAPYVDYSVLLKFLREAAIDPQVKSIKMTVYRVASESQIMSALVNAARNGKKVTAVLELRARFDEANNVHWSKTLQDEGVKVIFGVADLKVHSKLGLVTYEREGEEKKIAFVSTGNFHEKTARLYTDFTLLTSRKEITEEVSQVFDFFEFNYKVKPYKHLIVSPHEMRRKLTHYVDQEIENKKQGKPAQINIKANSLSDKKMIDKLYQASQAGVEVRLVIRGICCLIPGIPGMSENIRAISVVDKFLEHPRIYWFKNGGDDLVYISSADMMTRNIDHRVEVGCPIYDPELKKEIMDTFDLSFNDNVKGRIQNNTQDEIYQSNDLPENRSQISIYEYYKKLYDENN</sequence>
<comment type="function">
    <text evidence="6 7">Catalyzes the reversible transfer of the terminal phosphate of ATP to form a long-chain polyphosphate (polyP).</text>
</comment>
<dbReference type="PANTHER" id="PTHR30218">
    <property type="entry name" value="POLYPHOSPHATE KINASE"/>
    <property type="match status" value="1"/>
</dbReference>
<comment type="PTM">
    <text evidence="6 7">An intermediate of this reaction is the autophosphorylated ppk in which a phosphate is covalently linked to a histidine residue through a N-P bond.</text>
</comment>
<dbReference type="EMBL" id="CP035107">
    <property type="protein sequence ID" value="QAR30608.1"/>
    <property type="molecule type" value="Genomic_DNA"/>
</dbReference>
<feature type="domain" description="Polyphosphate kinase C-terminal" evidence="10">
    <location>
        <begin position="529"/>
        <end position="699"/>
    </location>
</feature>
<evidence type="ECO:0000313" key="12">
    <source>
        <dbReference type="EMBL" id="QAR30608.1"/>
    </source>
</evidence>
<evidence type="ECO:0000256" key="1">
    <source>
        <dbReference type="ARBA" id="ARBA00022553"/>
    </source>
</evidence>
<feature type="active site" description="Phosphohistidine intermediate" evidence="6">
    <location>
        <position position="461"/>
    </location>
</feature>
<proteinExistence type="inferred from homology"/>
<dbReference type="GO" id="GO:0046872">
    <property type="term" value="F:metal ion binding"/>
    <property type="evidence" value="ECO:0007669"/>
    <property type="project" value="UniProtKB-KW"/>
</dbReference>
<comment type="similarity">
    <text evidence="6 7">Belongs to the polyphosphate kinase 1 (PPK1) family.</text>
</comment>
<evidence type="ECO:0000256" key="4">
    <source>
        <dbReference type="ARBA" id="ARBA00022777"/>
    </source>
</evidence>
<dbReference type="SUPFAM" id="SSF56024">
    <property type="entry name" value="Phospholipase D/nuclease"/>
    <property type="match status" value="2"/>
</dbReference>
<feature type="binding site" evidence="6">
    <location>
        <position position="494"/>
    </location>
    <ligand>
        <name>ATP</name>
        <dbReference type="ChEBI" id="CHEBI:30616"/>
    </ligand>
</feature>
<dbReference type="GO" id="GO:0006799">
    <property type="term" value="P:polyphosphate biosynthetic process"/>
    <property type="evidence" value="ECO:0007669"/>
    <property type="project" value="UniProtKB-UniRule"/>
</dbReference>
<accession>A0A3R5XTB1</accession>
<reference evidence="12 13" key="1">
    <citation type="submission" date="2019-01" db="EMBL/GenBank/DDBJ databases">
        <title>Whole Genome of Ornithobacterium rhinotracheale FARPER-174b.</title>
        <authorList>
            <person name="Tataje-Lavanda L.A."/>
            <person name="Montalvan A."/>
            <person name="Montesinos R."/>
            <person name="Zimic M."/>
            <person name="Fernandez-Sanchez M."/>
            <person name="Fernandez-Diaz M."/>
        </authorList>
    </citation>
    <scope>NUCLEOTIDE SEQUENCE [LARGE SCALE GENOMIC DNA]</scope>
    <source>
        <strain evidence="12 13">FARPER-174b</strain>
    </source>
</reference>
<evidence type="ECO:0000256" key="5">
    <source>
        <dbReference type="ARBA" id="ARBA00022840"/>
    </source>
</evidence>
<comment type="cofactor">
    <cofactor evidence="6">
        <name>Mg(2+)</name>
        <dbReference type="ChEBI" id="CHEBI:18420"/>
    </cofactor>
</comment>
<keyword evidence="5 6" id="KW-0067">ATP-binding</keyword>
<gene>
    <name evidence="12" type="primary">ppk1</name>
    <name evidence="6" type="synonym">ppk</name>
    <name evidence="12" type="ORF">EQP59_04200</name>
</gene>
<dbReference type="InterPro" id="IPR036832">
    <property type="entry name" value="PPK_N_dom_sf"/>
</dbReference>
<dbReference type="AlphaFoldDB" id="A0A3R5XTB1"/>
<dbReference type="InterPro" id="IPR025200">
    <property type="entry name" value="PPK_C_dom2"/>
</dbReference>
<dbReference type="Pfam" id="PF13089">
    <property type="entry name" value="PP_kinase_N"/>
    <property type="match status" value="1"/>
</dbReference>
<name>A0A3R5XTB1_ORNRH</name>
<keyword evidence="3 6" id="KW-0547">Nucleotide-binding</keyword>
<dbReference type="InterPro" id="IPR025198">
    <property type="entry name" value="PPK_N_dom"/>
</dbReference>
<keyword evidence="1 6" id="KW-0597">Phosphoprotein</keyword>
<feature type="domain" description="Polyphosphate kinase C-terminal" evidence="11">
    <location>
        <begin position="359"/>
        <end position="521"/>
    </location>
</feature>
<dbReference type="Pfam" id="PF17941">
    <property type="entry name" value="PP_kinase_C_1"/>
    <property type="match status" value="1"/>
</dbReference>
<evidence type="ECO:0000256" key="2">
    <source>
        <dbReference type="ARBA" id="ARBA00022679"/>
    </source>
</evidence>
<dbReference type="GO" id="GO:0005524">
    <property type="term" value="F:ATP binding"/>
    <property type="evidence" value="ECO:0007669"/>
    <property type="project" value="UniProtKB-KW"/>
</dbReference>
<feature type="binding site" evidence="6">
    <location>
        <position position="590"/>
    </location>
    <ligand>
        <name>ATP</name>
        <dbReference type="ChEBI" id="CHEBI:30616"/>
    </ligand>
</feature>
<dbReference type="Pfam" id="PF13090">
    <property type="entry name" value="PP_kinase_C"/>
    <property type="match status" value="1"/>
</dbReference>
<feature type="binding site" evidence="6">
    <location>
        <position position="618"/>
    </location>
    <ligand>
        <name>ATP</name>
        <dbReference type="ChEBI" id="CHEBI:30616"/>
    </ligand>
</feature>
<dbReference type="Gene3D" id="1.20.58.310">
    <property type="entry name" value="Polyphosphate kinase N-terminal domain"/>
    <property type="match status" value="1"/>
</dbReference>
<evidence type="ECO:0000256" key="3">
    <source>
        <dbReference type="ARBA" id="ARBA00022741"/>
    </source>
</evidence>
<dbReference type="EC" id="2.7.4.1" evidence="6 7"/>
<dbReference type="CDD" id="cd09167">
    <property type="entry name" value="PLDc_EcPPK1_C2_like"/>
    <property type="match status" value="1"/>
</dbReference>
<keyword evidence="6" id="KW-0479">Metal-binding</keyword>
<protein>
    <recommendedName>
        <fullName evidence="6 7">Polyphosphate kinase</fullName>
        <ecNumber evidence="6 7">2.7.4.1</ecNumber>
    </recommendedName>
    <alternativeName>
        <fullName evidence="6">ATP-polyphosphate phosphotransferase</fullName>
    </alternativeName>
    <alternativeName>
        <fullName evidence="6">Polyphosphoric acid kinase</fullName>
    </alternativeName>
</protein>
<evidence type="ECO:0000259" key="10">
    <source>
        <dbReference type="Pfam" id="PF13090"/>
    </source>
</evidence>
<dbReference type="Gene3D" id="3.30.1840.10">
    <property type="entry name" value="Polyphosphate kinase middle domain"/>
    <property type="match status" value="1"/>
</dbReference>
<evidence type="ECO:0000256" key="7">
    <source>
        <dbReference type="RuleBase" id="RU003800"/>
    </source>
</evidence>
<dbReference type="Proteomes" id="UP000287701">
    <property type="component" value="Chromosome"/>
</dbReference>
<dbReference type="InterPro" id="IPR041108">
    <property type="entry name" value="PP_kinase_C_1"/>
</dbReference>
<feature type="binding site" evidence="6">
    <location>
        <position position="431"/>
    </location>
    <ligand>
        <name>Mg(2+)</name>
        <dbReference type="ChEBI" id="CHEBI:18420"/>
    </ligand>
</feature>
<evidence type="ECO:0000313" key="13">
    <source>
        <dbReference type="Proteomes" id="UP000287701"/>
    </source>
</evidence>
<dbReference type="OrthoDB" id="9761456at2"/>
<evidence type="ECO:0000256" key="6">
    <source>
        <dbReference type="HAMAP-Rule" id="MF_00347"/>
    </source>
</evidence>
<dbReference type="InterPro" id="IPR024953">
    <property type="entry name" value="PP_kinase_middle"/>
</dbReference>
<dbReference type="Gene3D" id="3.30.870.10">
    <property type="entry name" value="Endonuclease Chain A"/>
    <property type="match status" value="2"/>
</dbReference>
<dbReference type="Pfam" id="PF02503">
    <property type="entry name" value="PP_kinase"/>
    <property type="match status" value="1"/>
</dbReference>
<feature type="binding site" evidence="6">
    <location>
        <position position="44"/>
    </location>
    <ligand>
        <name>ATP</name>
        <dbReference type="ChEBI" id="CHEBI:30616"/>
    </ligand>
</feature>
<feature type="domain" description="Polyphosphate kinase middle" evidence="8">
    <location>
        <begin position="124"/>
        <end position="331"/>
    </location>
</feature>
<evidence type="ECO:0000259" key="11">
    <source>
        <dbReference type="Pfam" id="PF17941"/>
    </source>
</evidence>
<keyword evidence="6" id="KW-0460">Magnesium</keyword>
<dbReference type="PIRSF" id="PIRSF015589">
    <property type="entry name" value="PP_kinase"/>
    <property type="match status" value="1"/>
</dbReference>
<dbReference type="HAMAP" id="MF_00347">
    <property type="entry name" value="Polyphosphate_kinase"/>
    <property type="match status" value="1"/>
</dbReference>
<keyword evidence="2 6" id="KW-0808">Transferase</keyword>
<dbReference type="NCBIfam" id="NF003917">
    <property type="entry name" value="PRK05443.1-1"/>
    <property type="match status" value="1"/>
</dbReference>
<dbReference type="InterPro" id="IPR003414">
    <property type="entry name" value="PP_kinase"/>
</dbReference>
<dbReference type="PANTHER" id="PTHR30218:SF0">
    <property type="entry name" value="POLYPHOSPHATE KINASE"/>
    <property type="match status" value="1"/>
</dbReference>
<dbReference type="InterPro" id="IPR036830">
    <property type="entry name" value="PP_kinase_middle_dom_sf"/>
</dbReference>
<dbReference type="RefSeq" id="WP_128501089.1">
    <property type="nucleotide sequence ID" value="NZ_CP035107.1"/>
</dbReference>
<dbReference type="SUPFAM" id="SSF140356">
    <property type="entry name" value="PPK N-terminal domain-like"/>
    <property type="match status" value="1"/>
</dbReference>
<dbReference type="NCBIfam" id="TIGR03705">
    <property type="entry name" value="poly_P_kin"/>
    <property type="match status" value="1"/>
</dbReference>
<evidence type="ECO:0000259" key="8">
    <source>
        <dbReference type="Pfam" id="PF02503"/>
    </source>
</evidence>
<dbReference type="GO" id="GO:0008976">
    <property type="term" value="F:polyphosphate kinase activity"/>
    <property type="evidence" value="ECO:0007669"/>
    <property type="project" value="UniProtKB-UniRule"/>
</dbReference>
<feature type="domain" description="Polyphosphate kinase N-terminal" evidence="9">
    <location>
        <begin position="6"/>
        <end position="112"/>
    </location>
</feature>
<organism evidence="12 13">
    <name type="scientific">Ornithobacterium rhinotracheale</name>
    <dbReference type="NCBI Taxonomy" id="28251"/>
    <lineage>
        <taxon>Bacteria</taxon>
        <taxon>Pseudomonadati</taxon>
        <taxon>Bacteroidota</taxon>
        <taxon>Flavobacteriia</taxon>
        <taxon>Flavobacteriales</taxon>
        <taxon>Weeksellaceae</taxon>
        <taxon>Ornithobacterium</taxon>
    </lineage>
</organism>
<feature type="binding site" evidence="6">
    <location>
        <position position="401"/>
    </location>
    <ligand>
        <name>Mg(2+)</name>
        <dbReference type="ChEBI" id="CHEBI:18420"/>
    </ligand>
</feature>
<evidence type="ECO:0000259" key="9">
    <source>
        <dbReference type="Pfam" id="PF13089"/>
    </source>
</evidence>
<dbReference type="SUPFAM" id="SSF143724">
    <property type="entry name" value="PHP14-like"/>
    <property type="match status" value="1"/>
</dbReference>